<dbReference type="Proteomes" id="UP000027143">
    <property type="component" value="Unassembled WGS sequence"/>
</dbReference>
<name>A0ABR4SN59_BARQI</name>
<sequence>MLLGIGSLRIMVFFLLFLLFAKILPLQVTGEAGGDVKTGLRVEIEIV</sequence>
<reference evidence="1 2" key="1">
    <citation type="submission" date="2012-04" db="EMBL/GenBank/DDBJ databases">
        <title>The Genome Sequence of Bartonella quintana JK 68.</title>
        <authorList>
            <consortium name="The Broad Institute Genome Sequencing Platform"/>
            <consortium name="The Broad Institute Genome Sequencing Center for Infectious Disease"/>
            <person name="Feldgarden M."/>
            <person name="Kirby J."/>
            <person name="Kosoy M."/>
            <person name="Birtles R."/>
            <person name="Probert W.S."/>
            <person name="Chiaraviglio L."/>
            <person name="Walker B."/>
            <person name="Young S.K."/>
            <person name="Zeng Q."/>
            <person name="Gargeya S."/>
            <person name="Fitzgerald M."/>
            <person name="Haas B."/>
            <person name="Abouelleil A."/>
            <person name="Alvarado L."/>
            <person name="Arachchi H.M."/>
            <person name="Berlin A.M."/>
            <person name="Chapman S.B."/>
            <person name="Goldberg J."/>
            <person name="Griggs A."/>
            <person name="Gujja S."/>
            <person name="Hansen M."/>
            <person name="Howarth C."/>
            <person name="Imamovic A."/>
            <person name="Larimer J."/>
            <person name="McCowen C."/>
            <person name="Montmayeur A."/>
            <person name="Murphy C."/>
            <person name="Neiman D."/>
            <person name="Pearson M."/>
            <person name="Priest M."/>
            <person name="Roberts A."/>
            <person name="Saif S."/>
            <person name="Shea T."/>
            <person name="Sisk P."/>
            <person name="Sykes S."/>
            <person name="Wortman J."/>
            <person name="Nusbaum C."/>
            <person name="Birren B."/>
        </authorList>
    </citation>
    <scope>NUCLEOTIDE SEQUENCE [LARGE SCALE GENOMIC DNA]</scope>
    <source>
        <strain evidence="1 2">JK 68</strain>
    </source>
</reference>
<evidence type="ECO:0000313" key="1">
    <source>
        <dbReference type="EMBL" id="KEC64734.1"/>
    </source>
</evidence>
<evidence type="ECO:0000313" key="2">
    <source>
        <dbReference type="Proteomes" id="UP000027143"/>
    </source>
</evidence>
<organism evidence="1 2">
    <name type="scientific">Bartonella quintana JK 68</name>
    <dbReference type="NCBI Taxonomy" id="1134503"/>
    <lineage>
        <taxon>Bacteria</taxon>
        <taxon>Pseudomonadati</taxon>
        <taxon>Pseudomonadota</taxon>
        <taxon>Alphaproteobacteria</taxon>
        <taxon>Hyphomicrobiales</taxon>
        <taxon>Bartonellaceae</taxon>
        <taxon>Bartonella</taxon>
    </lineage>
</organism>
<dbReference type="EMBL" id="AHPD01000020">
    <property type="protein sequence ID" value="KEC64734.1"/>
    <property type="molecule type" value="Genomic_DNA"/>
</dbReference>
<protein>
    <submittedName>
        <fullName evidence="1">Uncharacterized protein</fullName>
    </submittedName>
</protein>
<proteinExistence type="predicted"/>
<accession>A0ABR4SN59</accession>
<comment type="caution">
    <text evidence="1">The sequence shown here is derived from an EMBL/GenBank/DDBJ whole genome shotgun (WGS) entry which is preliminary data.</text>
</comment>
<keyword evidence="2" id="KW-1185">Reference proteome</keyword>
<gene>
    <name evidence="1" type="ORF">O7U_01206</name>
</gene>